<protein>
    <submittedName>
        <fullName evidence="2">DUF616 domain-containing protein</fullName>
    </submittedName>
</protein>
<dbReference type="PANTHER" id="PTHR31640">
    <property type="entry name" value="TRANSMEMBRANE PROTEIN KIAA1109"/>
    <property type="match status" value="1"/>
</dbReference>
<name>A0A1I7VWG6_LOALO</name>
<dbReference type="InterPro" id="IPR033616">
    <property type="entry name" value="BLTP1"/>
</dbReference>
<dbReference type="WBParaSite" id="EN70_6977">
    <property type="protein sequence ID" value="EN70_6977"/>
    <property type="gene ID" value="EN70_6977"/>
</dbReference>
<evidence type="ECO:0000313" key="2">
    <source>
        <dbReference type="WBParaSite" id="EN70_6977"/>
    </source>
</evidence>
<accession>A0A1I7VWG6</accession>
<organism evidence="1 2">
    <name type="scientific">Loa loa</name>
    <name type="common">Eye worm</name>
    <name type="synonym">Filaria loa</name>
    <dbReference type="NCBI Taxonomy" id="7209"/>
    <lineage>
        <taxon>Eukaryota</taxon>
        <taxon>Metazoa</taxon>
        <taxon>Ecdysozoa</taxon>
        <taxon>Nematoda</taxon>
        <taxon>Chromadorea</taxon>
        <taxon>Rhabditida</taxon>
        <taxon>Spirurina</taxon>
        <taxon>Spiruromorpha</taxon>
        <taxon>Filarioidea</taxon>
        <taxon>Onchocercidae</taxon>
        <taxon>Loa</taxon>
    </lineage>
</organism>
<evidence type="ECO:0000313" key="1">
    <source>
        <dbReference type="Proteomes" id="UP000095285"/>
    </source>
</evidence>
<reference evidence="1" key="1">
    <citation type="submission" date="2012-04" db="EMBL/GenBank/DDBJ databases">
        <title>The Genome Sequence of Loa loa.</title>
        <authorList>
            <consortium name="The Broad Institute Genome Sequencing Platform"/>
            <consortium name="Broad Institute Genome Sequencing Center for Infectious Disease"/>
            <person name="Nutman T.B."/>
            <person name="Fink D.L."/>
            <person name="Russ C."/>
            <person name="Young S."/>
            <person name="Zeng Q."/>
            <person name="Gargeya S."/>
            <person name="Alvarado L."/>
            <person name="Berlin A."/>
            <person name="Chapman S.B."/>
            <person name="Chen Z."/>
            <person name="Freedman E."/>
            <person name="Gellesch M."/>
            <person name="Goldberg J."/>
            <person name="Griggs A."/>
            <person name="Gujja S."/>
            <person name="Heilman E.R."/>
            <person name="Heiman D."/>
            <person name="Howarth C."/>
            <person name="Mehta T."/>
            <person name="Neiman D."/>
            <person name="Pearson M."/>
            <person name="Roberts A."/>
            <person name="Saif S."/>
            <person name="Shea T."/>
            <person name="Shenoy N."/>
            <person name="Sisk P."/>
            <person name="Stolte C."/>
            <person name="Sykes S."/>
            <person name="White J."/>
            <person name="Yandava C."/>
            <person name="Haas B."/>
            <person name="Henn M.R."/>
            <person name="Nusbaum C."/>
            <person name="Birren B."/>
        </authorList>
    </citation>
    <scope>NUCLEOTIDE SEQUENCE [LARGE SCALE GENOMIC DNA]</scope>
</reference>
<sequence length="281" mass="33000">MKIKTICFNCNKKLFFFFKRLSSLNQTDSNLKLRFESEYAQMNDEMKCFDPSSEPICDLNADFGENVAIAYGPWAEACRVAFVSYFFPADFTDATPTKLPESDERKIPLIMDITLAMNGRTTINLWFMRHDELNTVAVIIKNGLSIKVENPLVIAEEGYKTTMRFIMKDVQFLPTSGFRKLISYEELIMECNVFVPKQYGQLQKCEILMKMNRVTMWCAWDHIAFMQDFVSEVSANYTEDLAQFVPQIWNYRIEFTNAKFIFVTNDKNWVDARYVYHYLHQ</sequence>
<reference evidence="2" key="2">
    <citation type="submission" date="2016-11" db="UniProtKB">
        <authorList>
            <consortium name="WormBaseParasite"/>
        </authorList>
    </citation>
    <scope>IDENTIFICATION</scope>
</reference>
<dbReference type="AlphaFoldDB" id="A0A1I7VWG6"/>
<dbReference type="GO" id="GO:0048488">
    <property type="term" value="P:synaptic vesicle endocytosis"/>
    <property type="evidence" value="ECO:0007669"/>
    <property type="project" value="TreeGrafter"/>
</dbReference>
<dbReference type="Proteomes" id="UP000095285">
    <property type="component" value="Unassembled WGS sequence"/>
</dbReference>
<dbReference type="GO" id="GO:0098793">
    <property type="term" value="C:presynapse"/>
    <property type="evidence" value="ECO:0007669"/>
    <property type="project" value="GOC"/>
</dbReference>
<dbReference type="PANTHER" id="PTHR31640:SF1">
    <property type="entry name" value="BRIDGE-LIKE LIPID TRANSFER PROTEIN FAMILY MEMBER 1"/>
    <property type="match status" value="1"/>
</dbReference>
<keyword evidence="1" id="KW-1185">Reference proteome</keyword>
<proteinExistence type="predicted"/>